<organism evidence="10 11">
    <name type="scientific">Lentzea kristufekii</name>
    <dbReference type="NCBI Taxonomy" id="3095430"/>
    <lineage>
        <taxon>Bacteria</taxon>
        <taxon>Bacillati</taxon>
        <taxon>Actinomycetota</taxon>
        <taxon>Actinomycetes</taxon>
        <taxon>Pseudonocardiales</taxon>
        <taxon>Pseudonocardiaceae</taxon>
        <taxon>Lentzea</taxon>
    </lineage>
</organism>
<evidence type="ECO:0000259" key="9">
    <source>
        <dbReference type="Pfam" id="PF18967"/>
    </source>
</evidence>
<keyword evidence="2" id="KW-1003">Cell membrane</keyword>
<comment type="caution">
    <text evidence="10">The sequence shown here is derived from an EMBL/GenBank/DDBJ whole genome shotgun (WGS) entry which is preliminary data.</text>
</comment>
<evidence type="ECO:0000256" key="7">
    <source>
        <dbReference type="ARBA" id="ARBA00023136"/>
    </source>
</evidence>
<evidence type="ECO:0000256" key="2">
    <source>
        <dbReference type="ARBA" id="ARBA00022475"/>
    </source>
</evidence>
<reference evidence="10 11" key="2">
    <citation type="submission" date="2023-11" db="EMBL/GenBank/DDBJ databases">
        <authorList>
            <person name="Lara A.C."/>
            <person name="Chronakova A."/>
        </authorList>
    </citation>
    <scope>NUCLEOTIDE SEQUENCE [LARGE SCALE GENOMIC DNA]</scope>
    <source>
        <strain evidence="10 11">BCCO 10_0798</strain>
    </source>
</reference>
<name>A0ABU4TJV5_9PSEU</name>
<evidence type="ECO:0000256" key="4">
    <source>
        <dbReference type="ARBA" id="ARBA00022741"/>
    </source>
</evidence>
<evidence type="ECO:0000256" key="8">
    <source>
        <dbReference type="SAM" id="Phobius"/>
    </source>
</evidence>
<feature type="transmembrane region" description="Helical" evidence="8">
    <location>
        <begin position="140"/>
        <end position="157"/>
    </location>
</feature>
<feature type="transmembrane region" description="Helical" evidence="8">
    <location>
        <begin position="33"/>
        <end position="52"/>
    </location>
</feature>
<dbReference type="EMBL" id="JAXAVV010000002">
    <property type="protein sequence ID" value="MDX8048514.1"/>
    <property type="molecule type" value="Genomic_DNA"/>
</dbReference>
<keyword evidence="5 8" id="KW-1133">Transmembrane helix</keyword>
<protein>
    <submittedName>
        <fullName evidence="10">DUF5706 domain-containing protein</fullName>
    </submittedName>
</protein>
<keyword evidence="7 8" id="KW-0472">Membrane</keyword>
<evidence type="ECO:0000256" key="5">
    <source>
        <dbReference type="ARBA" id="ARBA00022989"/>
    </source>
</evidence>
<gene>
    <name evidence="10" type="ORF">SK571_03900</name>
</gene>
<evidence type="ECO:0000313" key="11">
    <source>
        <dbReference type="Proteomes" id="UP001271792"/>
    </source>
</evidence>
<evidence type="ECO:0000256" key="6">
    <source>
        <dbReference type="ARBA" id="ARBA00023118"/>
    </source>
</evidence>
<dbReference type="Pfam" id="PF18967">
    <property type="entry name" value="PycTM"/>
    <property type="match status" value="1"/>
</dbReference>
<keyword evidence="6" id="KW-0051">Antiviral defense</keyword>
<dbReference type="InterPro" id="IPR043760">
    <property type="entry name" value="PycTM_dom"/>
</dbReference>
<keyword evidence="4" id="KW-0547">Nucleotide-binding</keyword>
<keyword evidence="3 8" id="KW-0812">Transmembrane</keyword>
<comment type="subcellular location">
    <subcellularLocation>
        <location evidence="1">Cell membrane</location>
    </subcellularLocation>
</comment>
<accession>A0ABU4TJV5</accession>
<evidence type="ECO:0000256" key="1">
    <source>
        <dbReference type="ARBA" id="ARBA00004236"/>
    </source>
</evidence>
<feature type="transmembrane region" description="Helical" evidence="8">
    <location>
        <begin position="58"/>
        <end position="78"/>
    </location>
</feature>
<sequence>MTSYDDQVVARIDRAQADVADQLRRADTKAATLLPLFGGFLAGVVALTTRSLPAAAETILWLAAAPMAFSVLLLLSAVRPRISKRGRYGFALFASYVERPSDLLEQFQNEPPAVALAVDVCRLSVIAQAKYADVRRAVDLLYIGLLLLGVALTVTAVS</sequence>
<keyword evidence="11" id="KW-1185">Reference proteome</keyword>
<evidence type="ECO:0000256" key="3">
    <source>
        <dbReference type="ARBA" id="ARBA00022692"/>
    </source>
</evidence>
<reference evidence="10 11" key="1">
    <citation type="submission" date="2023-11" db="EMBL/GenBank/DDBJ databases">
        <title>Lentzea sokolovensis, sp. nov., Lentzea kristufkii, sp. nov., and Lentzea miocenensis, sp. nov., rare actinobacteria from Sokolov Coal Basin, Miocene lacustrine sediment, Czech Republic.</title>
        <authorList>
            <person name="Lara A."/>
            <person name="Kotroba L."/>
            <person name="Nouioui I."/>
            <person name="Neumann-Schaal M."/>
            <person name="Mast Y."/>
            <person name="Chronakova A."/>
        </authorList>
    </citation>
    <scope>NUCLEOTIDE SEQUENCE [LARGE SCALE GENOMIC DNA]</scope>
    <source>
        <strain evidence="10 11">BCCO 10_0798</strain>
    </source>
</reference>
<dbReference type="Proteomes" id="UP001271792">
    <property type="component" value="Unassembled WGS sequence"/>
</dbReference>
<dbReference type="RefSeq" id="WP_319982632.1">
    <property type="nucleotide sequence ID" value="NZ_JAXAVV010000002.1"/>
</dbReference>
<feature type="domain" description="Pycsar effector protein" evidence="9">
    <location>
        <begin position="13"/>
        <end position="153"/>
    </location>
</feature>
<proteinExistence type="predicted"/>
<evidence type="ECO:0000313" key="10">
    <source>
        <dbReference type="EMBL" id="MDX8048514.1"/>
    </source>
</evidence>